<evidence type="ECO:0000256" key="1">
    <source>
        <dbReference type="SAM" id="MobiDB-lite"/>
    </source>
</evidence>
<name>A0ABS2TJN2_9ACTN</name>
<dbReference type="EMBL" id="JADKYB010000002">
    <property type="protein sequence ID" value="MBM9503549.1"/>
    <property type="molecule type" value="Genomic_DNA"/>
</dbReference>
<protein>
    <recommendedName>
        <fullName evidence="4">Secreted protein</fullName>
    </recommendedName>
</protein>
<accession>A0ABS2TJN2</accession>
<evidence type="ECO:0008006" key="4">
    <source>
        <dbReference type="Google" id="ProtNLM"/>
    </source>
</evidence>
<comment type="caution">
    <text evidence="2">The sequence shown here is derived from an EMBL/GenBank/DDBJ whole genome shotgun (WGS) entry which is preliminary data.</text>
</comment>
<keyword evidence="3" id="KW-1185">Reference proteome</keyword>
<organism evidence="2 3">
    <name type="scientific">Actinacidiphila acididurans</name>
    <dbReference type="NCBI Taxonomy" id="2784346"/>
    <lineage>
        <taxon>Bacteria</taxon>
        <taxon>Bacillati</taxon>
        <taxon>Actinomycetota</taxon>
        <taxon>Actinomycetes</taxon>
        <taxon>Kitasatosporales</taxon>
        <taxon>Streptomycetaceae</taxon>
        <taxon>Actinacidiphila</taxon>
    </lineage>
</organism>
<dbReference type="RefSeq" id="WP_205355447.1">
    <property type="nucleotide sequence ID" value="NZ_JADKYB010000002.1"/>
</dbReference>
<sequence length="79" mass="8036">MGALAWLVIPMVALCAAALWSKWASRNKGATGDGASLAGYERFRQAMQQPAGRGGTAPAEGPSEGDEDSPRGPLAGPVP</sequence>
<evidence type="ECO:0000313" key="2">
    <source>
        <dbReference type="EMBL" id="MBM9503549.1"/>
    </source>
</evidence>
<feature type="region of interest" description="Disordered" evidence="1">
    <location>
        <begin position="41"/>
        <end position="79"/>
    </location>
</feature>
<gene>
    <name evidence="2" type="ORF">ITX44_03190</name>
</gene>
<evidence type="ECO:0000313" key="3">
    <source>
        <dbReference type="Proteomes" id="UP000749040"/>
    </source>
</evidence>
<reference evidence="2 3" key="1">
    <citation type="submission" date="2021-01" db="EMBL/GenBank/DDBJ databases">
        <title>Streptomyces acididurans sp. nov., isolated from a peat swamp forest soil.</title>
        <authorList>
            <person name="Chantavorakit T."/>
            <person name="Duangmal K."/>
        </authorList>
    </citation>
    <scope>NUCLEOTIDE SEQUENCE [LARGE SCALE GENOMIC DNA]</scope>
    <source>
        <strain evidence="2 3">KK5PA1</strain>
    </source>
</reference>
<dbReference type="Proteomes" id="UP000749040">
    <property type="component" value="Unassembled WGS sequence"/>
</dbReference>
<proteinExistence type="predicted"/>